<dbReference type="Pfam" id="PF05345">
    <property type="entry name" value="He_PIG"/>
    <property type="match status" value="2"/>
</dbReference>
<dbReference type="EMBL" id="SRLS01000057">
    <property type="protein sequence ID" value="TGE14153.1"/>
    <property type="molecule type" value="Genomic_DNA"/>
</dbReference>
<protein>
    <submittedName>
        <fullName evidence="1">Serine-rich repeat glycoprotein adhesin SasA</fullName>
    </submittedName>
</protein>
<dbReference type="RefSeq" id="WP_197730810.1">
    <property type="nucleotide sequence ID" value="NZ_SRLS01000057.1"/>
</dbReference>
<dbReference type="Gene3D" id="2.60.40.10">
    <property type="entry name" value="Immunoglobulins"/>
    <property type="match status" value="2"/>
</dbReference>
<dbReference type="Proteomes" id="UP000297598">
    <property type="component" value="Unassembled WGS sequence"/>
</dbReference>
<dbReference type="InterPro" id="IPR015919">
    <property type="entry name" value="Cadherin-like_sf"/>
</dbReference>
<comment type="caution">
    <text evidence="1">The sequence shown here is derived from an EMBL/GenBank/DDBJ whole genome shotgun (WGS) entry which is preliminary data.</text>
</comment>
<feature type="non-terminal residue" evidence="1">
    <location>
        <position position="156"/>
    </location>
</feature>
<reference evidence="1 2" key="1">
    <citation type="submission" date="2019-04" db="EMBL/GenBank/DDBJ databases">
        <title>Genomic characterization of Staphylococcus petrasii strains.</title>
        <authorList>
            <person name="Vrbovska V."/>
            <person name="Kovarovic V."/>
            <person name="Maslanova I."/>
            <person name="Indrakova A."/>
            <person name="Petras P."/>
            <person name="Sedo O."/>
            <person name="Svec P."/>
            <person name="Fisarova L."/>
            <person name="Sedlacek I."/>
            <person name="Doskar J."/>
            <person name="Pantucek R."/>
        </authorList>
    </citation>
    <scope>NUCLEOTIDE SEQUENCE [LARGE SCALE GENOMIC DNA]</scope>
    <source>
        <strain evidence="1 2">P5404</strain>
    </source>
</reference>
<dbReference type="InterPro" id="IPR013783">
    <property type="entry name" value="Ig-like_fold"/>
</dbReference>
<organism evidence="1 2">
    <name type="scientific">Staphylococcus petrasii</name>
    <dbReference type="NCBI Taxonomy" id="1276936"/>
    <lineage>
        <taxon>Bacteria</taxon>
        <taxon>Bacillati</taxon>
        <taxon>Bacillota</taxon>
        <taxon>Bacilli</taxon>
        <taxon>Bacillales</taxon>
        <taxon>Staphylococcaceae</taxon>
        <taxon>Staphylococcus</taxon>
    </lineage>
</organism>
<evidence type="ECO:0000313" key="2">
    <source>
        <dbReference type="Proteomes" id="UP000297598"/>
    </source>
</evidence>
<name>A0ABY2KRX7_9STAP</name>
<evidence type="ECO:0000313" key="1">
    <source>
        <dbReference type="EMBL" id="TGE14153.1"/>
    </source>
</evidence>
<accession>A0ABY2KRX7</accession>
<dbReference type="SUPFAM" id="SSF49313">
    <property type="entry name" value="Cadherin-like"/>
    <property type="match status" value="2"/>
</dbReference>
<feature type="non-terminal residue" evidence="1">
    <location>
        <position position="1"/>
    </location>
</feature>
<sequence>NSGEAVRNKVSGLPAGVTFNPDTNTISGTPSKVGSYPITVTTTDAEGNETTTNFTIKVVDTTKPEVTSINDQTKEVNTAIDTITINAKDNSGEAVTNKVSGLPTGVTFDPSTNIISGTPSKVGSYPITVTTTDAEGNETTTNFTIKVVDTTKPEVT</sequence>
<gene>
    <name evidence="1" type="ORF">BJR09_12985</name>
</gene>
<keyword evidence="2" id="KW-1185">Reference proteome</keyword>
<proteinExistence type="predicted"/>